<accession>A0ABM9N777</accession>
<reference evidence="7 8" key="1">
    <citation type="submission" date="2024-01" db="EMBL/GenBank/DDBJ databases">
        <authorList>
            <person name="Kunselman E."/>
        </authorList>
    </citation>
    <scope>NUCLEOTIDE SEQUENCE [LARGE SCALE GENOMIC DNA]</scope>
    <source>
        <strain evidence="7">2 abalone samples</strain>
    </source>
</reference>
<evidence type="ECO:0000259" key="6">
    <source>
        <dbReference type="Pfam" id="PF04335"/>
    </source>
</evidence>
<evidence type="ECO:0000256" key="1">
    <source>
        <dbReference type="ARBA" id="ARBA00004167"/>
    </source>
</evidence>
<feature type="domain" description="Bacterial virulence protein VirB8" evidence="6">
    <location>
        <begin position="55"/>
        <end position="256"/>
    </location>
</feature>
<organism evidence="7 8">
    <name type="scientific">Candidatus Xenohaliotis californiensis</name>
    <dbReference type="NCBI Taxonomy" id="84677"/>
    <lineage>
        <taxon>Bacteria</taxon>
        <taxon>Pseudomonadati</taxon>
        <taxon>Pseudomonadota</taxon>
        <taxon>Alphaproteobacteria</taxon>
        <taxon>Rickettsiales</taxon>
        <taxon>Anaplasmataceae</taxon>
        <taxon>Candidatus Xenohaliotis</taxon>
    </lineage>
</organism>
<comment type="caution">
    <text evidence="7">The sequence shown here is derived from an EMBL/GenBank/DDBJ whole genome shotgun (WGS) entry which is preliminary data.</text>
</comment>
<evidence type="ECO:0000256" key="4">
    <source>
        <dbReference type="ARBA" id="ARBA00023136"/>
    </source>
</evidence>
<sequence>MQISQILDKFRKQGKNAAGAVKQKLVKNANDVKSDTDEGLVNDKNTKGNKEIHGNWYDDRYHVAVTQRNILLILLTACLIGIAVAVLVVMYINSAHVIEPFVIEVEKKTGVATLIDTSGVKRFSANKAVNDYFLVKYINARELFDRNSYAYNWYTVVRLLSNGTVYRKFLSLASSDDEMHNYLNTDNAVLKIRSIQYLSESSVQIRFAIEPEGERRKVYGKVALVNFIYDDESLTREQRYVNPLGFLVTSYRVTDEFEQ</sequence>
<dbReference type="EMBL" id="CAWVOK010000006">
    <property type="protein sequence ID" value="CAK8162441.1"/>
    <property type="molecule type" value="Genomic_DNA"/>
</dbReference>
<dbReference type="InterPro" id="IPR007430">
    <property type="entry name" value="VirB8"/>
</dbReference>
<evidence type="ECO:0000256" key="5">
    <source>
        <dbReference type="SAM" id="Phobius"/>
    </source>
</evidence>
<comment type="subcellular location">
    <subcellularLocation>
        <location evidence="1">Membrane</location>
        <topology evidence="1">Single-pass membrane protein</topology>
    </subcellularLocation>
</comment>
<protein>
    <submittedName>
        <fullName evidence="7">Type IV secretion system protein</fullName>
    </submittedName>
</protein>
<name>A0ABM9N777_9RICK</name>
<evidence type="ECO:0000313" key="8">
    <source>
        <dbReference type="Proteomes" id="UP001314181"/>
    </source>
</evidence>
<dbReference type="Proteomes" id="UP001314181">
    <property type="component" value="Unassembled WGS sequence"/>
</dbReference>
<dbReference type="SUPFAM" id="SSF54427">
    <property type="entry name" value="NTF2-like"/>
    <property type="match status" value="1"/>
</dbReference>
<dbReference type="InterPro" id="IPR032710">
    <property type="entry name" value="NTF2-like_dom_sf"/>
</dbReference>
<gene>
    <name evidence="7" type="ORF">CAXC1_150035</name>
</gene>
<evidence type="ECO:0000313" key="7">
    <source>
        <dbReference type="EMBL" id="CAK8162441.1"/>
    </source>
</evidence>
<dbReference type="RefSeq" id="WP_338363478.1">
    <property type="nucleotide sequence ID" value="NZ_CAWVOK010000006.1"/>
</dbReference>
<keyword evidence="3 5" id="KW-1133">Transmembrane helix</keyword>
<keyword evidence="8" id="KW-1185">Reference proteome</keyword>
<keyword evidence="4 5" id="KW-0472">Membrane</keyword>
<keyword evidence="2 5" id="KW-0812">Transmembrane</keyword>
<dbReference type="Pfam" id="PF04335">
    <property type="entry name" value="VirB8"/>
    <property type="match status" value="1"/>
</dbReference>
<evidence type="ECO:0000256" key="2">
    <source>
        <dbReference type="ARBA" id="ARBA00022692"/>
    </source>
</evidence>
<proteinExistence type="predicted"/>
<feature type="transmembrane region" description="Helical" evidence="5">
    <location>
        <begin position="70"/>
        <end position="92"/>
    </location>
</feature>
<evidence type="ECO:0000256" key="3">
    <source>
        <dbReference type="ARBA" id="ARBA00022989"/>
    </source>
</evidence>
<dbReference type="CDD" id="cd16424">
    <property type="entry name" value="VirB8"/>
    <property type="match status" value="1"/>
</dbReference>
<dbReference type="Gene3D" id="3.10.450.230">
    <property type="entry name" value="VirB8 protein"/>
    <property type="match status" value="1"/>
</dbReference>